<keyword evidence="2" id="KW-0472">Membrane</keyword>
<reference evidence="4" key="1">
    <citation type="journal article" date="2019" name="Int. J. Syst. Evol. Microbiol.">
        <title>The Global Catalogue of Microorganisms (GCM) 10K type strain sequencing project: providing services to taxonomists for standard genome sequencing and annotation.</title>
        <authorList>
            <consortium name="The Broad Institute Genomics Platform"/>
            <consortium name="The Broad Institute Genome Sequencing Center for Infectious Disease"/>
            <person name="Wu L."/>
            <person name="Ma J."/>
        </authorList>
    </citation>
    <scope>NUCLEOTIDE SEQUENCE [LARGE SCALE GENOMIC DNA]</scope>
    <source>
        <strain evidence="4">JCM 16544</strain>
    </source>
</reference>
<dbReference type="EMBL" id="BAAAYU010000005">
    <property type="protein sequence ID" value="GAA3639146.1"/>
    <property type="molecule type" value="Genomic_DNA"/>
</dbReference>
<keyword evidence="4" id="KW-1185">Reference proteome</keyword>
<dbReference type="RefSeq" id="WP_344738734.1">
    <property type="nucleotide sequence ID" value="NZ_BAAAYU010000005.1"/>
</dbReference>
<accession>A0ABP7ASU2</accession>
<evidence type="ECO:0000313" key="4">
    <source>
        <dbReference type="Proteomes" id="UP001501697"/>
    </source>
</evidence>
<protein>
    <recommendedName>
        <fullName evidence="5">DUF1707 domain-containing protein</fullName>
    </recommendedName>
</protein>
<feature type="region of interest" description="Disordered" evidence="1">
    <location>
        <begin position="38"/>
        <end position="79"/>
    </location>
</feature>
<keyword evidence="2" id="KW-0812">Transmembrane</keyword>
<gene>
    <name evidence="3" type="ORF">GCM10022200_23240</name>
</gene>
<evidence type="ECO:0000256" key="1">
    <source>
        <dbReference type="SAM" id="MobiDB-lite"/>
    </source>
</evidence>
<dbReference type="Proteomes" id="UP001501697">
    <property type="component" value="Unassembled WGS sequence"/>
</dbReference>
<comment type="caution">
    <text evidence="3">The sequence shown here is derived from an EMBL/GenBank/DDBJ whole genome shotgun (WGS) entry which is preliminary data.</text>
</comment>
<feature type="transmembrane region" description="Helical" evidence="2">
    <location>
        <begin position="88"/>
        <end position="108"/>
    </location>
</feature>
<evidence type="ECO:0008006" key="5">
    <source>
        <dbReference type="Google" id="ProtNLM"/>
    </source>
</evidence>
<keyword evidence="2" id="KW-1133">Transmembrane helix</keyword>
<evidence type="ECO:0000256" key="2">
    <source>
        <dbReference type="SAM" id="Phobius"/>
    </source>
</evidence>
<evidence type="ECO:0000313" key="3">
    <source>
        <dbReference type="EMBL" id="GAA3639146.1"/>
    </source>
</evidence>
<name>A0ABP7ASU2_9MICO</name>
<proteinExistence type="predicted"/>
<feature type="compositionally biased region" description="Basic and acidic residues" evidence="1">
    <location>
        <begin position="55"/>
        <end position="64"/>
    </location>
</feature>
<organism evidence="3 4">
    <name type="scientific">Microbacterium awajiense</name>
    <dbReference type="NCBI Taxonomy" id="415214"/>
    <lineage>
        <taxon>Bacteria</taxon>
        <taxon>Bacillati</taxon>
        <taxon>Actinomycetota</taxon>
        <taxon>Actinomycetes</taxon>
        <taxon>Micrococcales</taxon>
        <taxon>Microbacteriaceae</taxon>
        <taxon>Microbacterium</taxon>
    </lineage>
</organism>
<sequence length="274" mass="29205">MDADVRAELDALRRRAYGPDADIQRDPEAMARLAVLEHALHRDAHDPPASPGDGRTPDAADARARASVTAGDSGRDLPVARRRSRRGWMLAGGAAVAAAVAVIVSMTANAPASDPVITALDGPSSGVHEVSARQAYSLARDFETTVLLRIPLDGSFGNYIDLPLSPSVPEFPASGPLSWASPLGTYYGWELWIGGAKGALQNEHCILARRDAQAIGRCVPATLRAQSALVVPLSYADVVASERPEGLEPTTRIGFWWYQDREVTVLLGAEIPEP</sequence>